<gene>
    <name evidence="2" type="ORF">DGYR_LOCUS11745</name>
</gene>
<dbReference type="EMBL" id="CAJFCJ010000020">
    <property type="protein sequence ID" value="CAD5124163.1"/>
    <property type="molecule type" value="Genomic_DNA"/>
</dbReference>
<evidence type="ECO:0000256" key="1">
    <source>
        <dbReference type="SAM" id="MobiDB-lite"/>
    </source>
</evidence>
<protein>
    <submittedName>
        <fullName evidence="2">Uncharacterized protein</fullName>
    </submittedName>
</protein>
<evidence type="ECO:0000313" key="3">
    <source>
        <dbReference type="Proteomes" id="UP000549394"/>
    </source>
</evidence>
<feature type="compositionally biased region" description="Acidic residues" evidence="1">
    <location>
        <begin position="377"/>
        <end position="397"/>
    </location>
</feature>
<proteinExistence type="predicted"/>
<feature type="compositionally biased region" description="Acidic residues" evidence="1">
    <location>
        <begin position="414"/>
        <end position="425"/>
    </location>
</feature>
<accession>A0A7I8W6K3</accession>
<reference evidence="2 3" key="1">
    <citation type="submission" date="2020-08" db="EMBL/GenBank/DDBJ databases">
        <authorList>
            <person name="Hejnol A."/>
        </authorList>
    </citation>
    <scope>NUCLEOTIDE SEQUENCE [LARGE SCALE GENOMIC DNA]</scope>
</reference>
<organism evidence="2 3">
    <name type="scientific">Dimorphilus gyrociliatus</name>
    <dbReference type="NCBI Taxonomy" id="2664684"/>
    <lineage>
        <taxon>Eukaryota</taxon>
        <taxon>Metazoa</taxon>
        <taxon>Spiralia</taxon>
        <taxon>Lophotrochozoa</taxon>
        <taxon>Annelida</taxon>
        <taxon>Polychaeta</taxon>
        <taxon>Polychaeta incertae sedis</taxon>
        <taxon>Dinophilidae</taxon>
        <taxon>Dimorphilus</taxon>
    </lineage>
</organism>
<dbReference type="Proteomes" id="UP000549394">
    <property type="component" value="Unassembled WGS sequence"/>
</dbReference>
<feature type="compositionally biased region" description="Acidic residues" evidence="1">
    <location>
        <begin position="443"/>
        <end position="465"/>
    </location>
</feature>
<feature type="compositionally biased region" description="Basic and acidic residues" evidence="1">
    <location>
        <begin position="245"/>
        <end position="261"/>
    </location>
</feature>
<name>A0A7I8W6K3_9ANNE</name>
<comment type="caution">
    <text evidence="2">The sequence shown here is derived from an EMBL/GenBank/DDBJ whole genome shotgun (WGS) entry which is preliminary data.</text>
</comment>
<feature type="region of interest" description="Disordered" evidence="1">
    <location>
        <begin position="191"/>
        <end position="353"/>
    </location>
</feature>
<feature type="region of interest" description="Disordered" evidence="1">
    <location>
        <begin position="372"/>
        <end position="471"/>
    </location>
</feature>
<sequence length="471" mass="53759">MLSIVFILCEQNNIYSDYSMIIMFRDREIVFKQNSSFKLTSRRQETPSSRQSYLGSQPAQLTDRSRKVRNESMLTYSERVRSLSLARQQADFVHKEIKSDRNSGWRPLMPMEAYSERSFSAVQTSNLELPTTARPLSENLRSNTASAIRDKARFSYTNFAADFPKLNGETNILSLNDLHVNDDPPTLEASSLEIVPWPPPAPAQIKKDSIRKSKPVLPPVERTKSPRPLSSESRTKETPSPLLDVIKRRNSPEPIERIRSAEKKKKTRVKKKLKHKKLEENQEHDKPKAIKKKSRSKSLPSKSPSPPIKRNEDVESPNLEQRILVSPVPMSACRRESVSPTKSLLKSASSDRIGLSKNVQFGGEFIREVTKIQYSSSEDDEADDEDDQDEDIEDFFSEEVKENTEKNGLRIADDQEDTLGEDSEFNDGPLDIDETKPYVDNPYEYDDEDDEDDEDDTGNDNEENDSYSAGR</sequence>
<feature type="region of interest" description="Disordered" evidence="1">
    <location>
        <begin position="40"/>
        <end position="66"/>
    </location>
</feature>
<evidence type="ECO:0000313" key="2">
    <source>
        <dbReference type="EMBL" id="CAD5124163.1"/>
    </source>
</evidence>
<feature type="compositionally biased region" description="Basic residues" evidence="1">
    <location>
        <begin position="262"/>
        <end position="276"/>
    </location>
</feature>
<feature type="compositionally biased region" description="Basic and acidic residues" evidence="1">
    <location>
        <begin position="398"/>
        <end position="413"/>
    </location>
</feature>
<keyword evidence="3" id="KW-1185">Reference proteome</keyword>
<dbReference type="AlphaFoldDB" id="A0A7I8W6K3"/>
<feature type="compositionally biased region" description="Basic and acidic residues" evidence="1">
    <location>
        <begin position="277"/>
        <end position="288"/>
    </location>
</feature>
<feature type="compositionally biased region" description="Polar residues" evidence="1">
    <location>
        <begin position="46"/>
        <end position="62"/>
    </location>
</feature>
<feature type="compositionally biased region" description="Polar residues" evidence="1">
    <location>
        <begin position="338"/>
        <end position="350"/>
    </location>
</feature>